<dbReference type="PROSITE" id="PS50262">
    <property type="entry name" value="G_PROTEIN_RECEP_F1_2"/>
    <property type="match status" value="1"/>
</dbReference>
<dbReference type="SUPFAM" id="SSF81321">
    <property type="entry name" value="Family A G protein-coupled receptor-like"/>
    <property type="match status" value="1"/>
</dbReference>
<feature type="transmembrane region" description="Helical" evidence="9">
    <location>
        <begin position="231"/>
        <end position="253"/>
    </location>
</feature>
<evidence type="ECO:0000259" key="10">
    <source>
        <dbReference type="PROSITE" id="PS50262"/>
    </source>
</evidence>
<dbReference type="PANTHER" id="PTHR45695">
    <property type="entry name" value="LEUCOKININ RECEPTOR-RELATED"/>
    <property type="match status" value="1"/>
</dbReference>
<dbReference type="PANTHER" id="PTHR45695:SF1">
    <property type="entry name" value="G-PROTEIN COUPLED RECEPTOR 151"/>
    <property type="match status" value="1"/>
</dbReference>
<keyword evidence="6" id="KW-0675">Receptor</keyword>
<dbReference type="Proteomes" id="UP001221898">
    <property type="component" value="Unassembled WGS sequence"/>
</dbReference>
<accession>A0AAD7SUD2</accession>
<feature type="transmembrane region" description="Helical" evidence="9">
    <location>
        <begin position="191"/>
        <end position="211"/>
    </location>
</feature>
<feature type="transmembrane region" description="Helical" evidence="9">
    <location>
        <begin position="15"/>
        <end position="35"/>
    </location>
</feature>
<evidence type="ECO:0000313" key="12">
    <source>
        <dbReference type="Proteomes" id="UP001221898"/>
    </source>
</evidence>
<feature type="domain" description="G-protein coupled receptors family 1 profile" evidence="10">
    <location>
        <begin position="1"/>
        <end position="250"/>
    </location>
</feature>
<keyword evidence="7" id="KW-0807">Transducer</keyword>
<keyword evidence="2 9" id="KW-0812">Transmembrane</keyword>
<dbReference type="InterPro" id="IPR000276">
    <property type="entry name" value="GPCR_Rhodpsn"/>
</dbReference>
<feature type="region of interest" description="Disordered" evidence="8">
    <location>
        <begin position="273"/>
        <end position="369"/>
    </location>
</feature>
<comment type="caution">
    <text evidence="11">The sequence shown here is derived from an EMBL/GenBank/DDBJ whole genome shotgun (WGS) entry which is preliminary data.</text>
</comment>
<feature type="compositionally biased region" description="Basic and acidic residues" evidence="8">
    <location>
        <begin position="358"/>
        <end position="369"/>
    </location>
</feature>
<dbReference type="EMBL" id="JAINUG010000033">
    <property type="protein sequence ID" value="KAJ8408848.1"/>
    <property type="molecule type" value="Genomic_DNA"/>
</dbReference>
<dbReference type="AlphaFoldDB" id="A0AAD7SUD2"/>
<feature type="compositionally biased region" description="Low complexity" evidence="8">
    <location>
        <begin position="297"/>
        <end position="310"/>
    </location>
</feature>
<keyword evidence="4" id="KW-0297">G-protein coupled receptor</keyword>
<evidence type="ECO:0000256" key="7">
    <source>
        <dbReference type="ARBA" id="ARBA00023224"/>
    </source>
</evidence>
<dbReference type="GO" id="GO:0005886">
    <property type="term" value="C:plasma membrane"/>
    <property type="evidence" value="ECO:0007669"/>
    <property type="project" value="TreeGrafter"/>
</dbReference>
<reference evidence="11" key="1">
    <citation type="journal article" date="2023" name="Science">
        <title>Genome structures resolve the early diversification of teleost fishes.</title>
        <authorList>
            <person name="Parey E."/>
            <person name="Louis A."/>
            <person name="Montfort J."/>
            <person name="Bouchez O."/>
            <person name="Roques C."/>
            <person name="Iampietro C."/>
            <person name="Lluch J."/>
            <person name="Castinel A."/>
            <person name="Donnadieu C."/>
            <person name="Desvignes T."/>
            <person name="Floi Bucao C."/>
            <person name="Jouanno E."/>
            <person name="Wen M."/>
            <person name="Mejri S."/>
            <person name="Dirks R."/>
            <person name="Jansen H."/>
            <person name="Henkel C."/>
            <person name="Chen W.J."/>
            <person name="Zahm M."/>
            <person name="Cabau C."/>
            <person name="Klopp C."/>
            <person name="Thompson A.W."/>
            <person name="Robinson-Rechavi M."/>
            <person name="Braasch I."/>
            <person name="Lecointre G."/>
            <person name="Bobe J."/>
            <person name="Postlethwait J.H."/>
            <person name="Berthelot C."/>
            <person name="Roest Crollius H."/>
            <person name="Guiguen Y."/>
        </authorList>
    </citation>
    <scope>NUCLEOTIDE SEQUENCE</scope>
    <source>
        <strain evidence="11">NC1722</strain>
    </source>
</reference>
<keyword evidence="12" id="KW-1185">Reference proteome</keyword>
<evidence type="ECO:0000256" key="3">
    <source>
        <dbReference type="ARBA" id="ARBA00022989"/>
    </source>
</evidence>
<evidence type="ECO:0000313" key="11">
    <source>
        <dbReference type="EMBL" id="KAJ8408848.1"/>
    </source>
</evidence>
<evidence type="ECO:0000256" key="6">
    <source>
        <dbReference type="ARBA" id="ARBA00023170"/>
    </source>
</evidence>
<evidence type="ECO:0000256" key="8">
    <source>
        <dbReference type="SAM" id="MobiDB-lite"/>
    </source>
</evidence>
<keyword evidence="3 9" id="KW-1133">Transmembrane helix</keyword>
<protein>
    <recommendedName>
        <fullName evidence="10">G-protein coupled receptors family 1 profile domain-containing protein</fullName>
    </recommendedName>
</protein>
<dbReference type="CDD" id="cd15002">
    <property type="entry name" value="7tmA_GPR151"/>
    <property type="match status" value="1"/>
</dbReference>
<evidence type="ECO:0000256" key="2">
    <source>
        <dbReference type="ARBA" id="ARBA00022692"/>
    </source>
</evidence>
<gene>
    <name evidence="11" type="ORF">AAFF_G00246660</name>
</gene>
<feature type="compositionally biased region" description="Pro residues" evidence="8">
    <location>
        <begin position="281"/>
        <end position="293"/>
    </location>
</feature>
<comment type="subcellular location">
    <subcellularLocation>
        <location evidence="1">Membrane</location>
        <topology evidence="1">Multi-pass membrane protein</topology>
    </subcellularLocation>
</comment>
<dbReference type="PRINTS" id="PR00237">
    <property type="entry name" value="GPCRRHODOPSN"/>
</dbReference>
<dbReference type="InterPro" id="IPR017452">
    <property type="entry name" value="GPCR_Rhodpsn_7TM"/>
</dbReference>
<evidence type="ECO:0000256" key="1">
    <source>
        <dbReference type="ARBA" id="ARBA00004141"/>
    </source>
</evidence>
<dbReference type="Gene3D" id="1.20.1070.10">
    <property type="entry name" value="Rhodopsin 7-helix transmembrane proteins"/>
    <property type="match status" value="1"/>
</dbReference>
<organism evidence="11 12">
    <name type="scientific">Aldrovandia affinis</name>
    <dbReference type="NCBI Taxonomy" id="143900"/>
    <lineage>
        <taxon>Eukaryota</taxon>
        <taxon>Metazoa</taxon>
        <taxon>Chordata</taxon>
        <taxon>Craniata</taxon>
        <taxon>Vertebrata</taxon>
        <taxon>Euteleostomi</taxon>
        <taxon>Actinopterygii</taxon>
        <taxon>Neopterygii</taxon>
        <taxon>Teleostei</taxon>
        <taxon>Notacanthiformes</taxon>
        <taxon>Halosauridae</taxon>
        <taxon>Aldrovandia</taxon>
    </lineage>
</organism>
<feature type="transmembrane region" description="Helical" evidence="9">
    <location>
        <begin position="151"/>
        <end position="170"/>
    </location>
</feature>
<evidence type="ECO:0000256" key="5">
    <source>
        <dbReference type="ARBA" id="ARBA00023136"/>
    </source>
</evidence>
<dbReference type="GO" id="GO:0004930">
    <property type="term" value="F:G protein-coupled receptor activity"/>
    <property type="evidence" value="ECO:0007669"/>
    <property type="project" value="UniProtKB-KW"/>
</dbReference>
<proteinExistence type="predicted"/>
<name>A0AAD7SUD2_9TELE</name>
<evidence type="ECO:0000256" key="4">
    <source>
        <dbReference type="ARBA" id="ARBA00023040"/>
    </source>
</evidence>
<sequence length="369" mass="40917">MAVLVNNALKSKLTLINGLILNLALADGLVLAFAAPFKGASYTRAGWMLGWFVCKTCDGFLNSCMAAKSFTIAVMAKSCYRYVSNPSKQVSIRQRAILTALLFTWLSACLVSLPHWMFTTLQREGDRLVCTQAVPASARDAMAVYVKAYPLVAYCAPLSFALLYFWRVYGRCQRRGSRTQNLRTQIRSRQLTVMLFSLTVTTAIMWLPQWVSWVWAHHAAEKGGPPPPPLFVLSSQLLMLSISLVNPLVVLALSDEFRDGYSGFWRRFTLRKHPAKSKPGPHAPTAPKSPCPRPETAGHPPAHVAGGAEQPEPDEDTEPQPMNPDSPANKDGTALPDLEQFWQERETGPPNVDSDPTPWEHENQAKVNQ</sequence>
<feature type="transmembrane region" description="Helical" evidence="9">
    <location>
        <begin position="96"/>
        <end position="118"/>
    </location>
</feature>
<keyword evidence="5 9" id="KW-0472">Membrane</keyword>
<evidence type="ECO:0000256" key="9">
    <source>
        <dbReference type="SAM" id="Phobius"/>
    </source>
</evidence>
<dbReference type="Pfam" id="PF00001">
    <property type="entry name" value="7tm_1"/>
    <property type="match status" value="1"/>
</dbReference>